<accession>K9ESR0</accession>
<dbReference type="Proteomes" id="UP000009875">
    <property type="component" value="Unassembled WGS sequence"/>
</dbReference>
<reference evidence="2 3" key="1">
    <citation type="submission" date="2012-09" db="EMBL/GenBank/DDBJ databases">
        <title>The Genome Sequence of Alloiococcus otitis ATCC 51267.</title>
        <authorList>
            <consortium name="The Broad Institute Genome Sequencing Platform"/>
            <person name="Earl A."/>
            <person name="Ward D."/>
            <person name="Feldgarden M."/>
            <person name="Gevers D."/>
            <person name="Huys G."/>
            <person name="Walker B."/>
            <person name="Young S.K."/>
            <person name="Zeng Q."/>
            <person name="Gargeya S."/>
            <person name="Fitzgerald M."/>
            <person name="Haas B."/>
            <person name="Abouelleil A."/>
            <person name="Alvarado L."/>
            <person name="Arachchi H.M."/>
            <person name="Berlin A.M."/>
            <person name="Chapman S.B."/>
            <person name="Goldberg J."/>
            <person name="Griggs A."/>
            <person name="Gujja S."/>
            <person name="Hansen M."/>
            <person name="Howarth C."/>
            <person name="Imamovic A."/>
            <person name="Larimer J."/>
            <person name="McCowen C."/>
            <person name="Montmayeur A."/>
            <person name="Murphy C."/>
            <person name="Neiman D."/>
            <person name="Pearson M."/>
            <person name="Priest M."/>
            <person name="Roberts A."/>
            <person name="Saif S."/>
            <person name="Shea T."/>
            <person name="Sisk P."/>
            <person name="Sykes S."/>
            <person name="Wortman J."/>
            <person name="Nusbaum C."/>
            <person name="Birren B."/>
        </authorList>
    </citation>
    <scope>NUCLEOTIDE SEQUENCE [LARGE SCALE GENOMIC DNA]</scope>
    <source>
        <strain evidence="2 3">ATCC 51267</strain>
    </source>
</reference>
<comment type="caution">
    <text evidence="2">The sequence shown here is derived from an EMBL/GenBank/DDBJ whole genome shotgun (WGS) entry which is preliminary data.</text>
</comment>
<dbReference type="AlphaFoldDB" id="K9ESR0"/>
<protein>
    <submittedName>
        <fullName evidence="2">Uncharacterized protein</fullName>
    </submittedName>
</protein>
<dbReference type="HOGENOM" id="CLU_1192769_0_0_9"/>
<dbReference type="EMBL" id="AGXA01000007">
    <property type="protein sequence ID" value="EKU93982.1"/>
    <property type="molecule type" value="Genomic_DNA"/>
</dbReference>
<keyword evidence="3" id="KW-1185">Reference proteome</keyword>
<evidence type="ECO:0000313" key="2">
    <source>
        <dbReference type="EMBL" id="EKU93982.1"/>
    </source>
</evidence>
<organism evidence="2 3">
    <name type="scientific">Alloiococcus otitis ATCC 51267</name>
    <dbReference type="NCBI Taxonomy" id="883081"/>
    <lineage>
        <taxon>Bacteria</taxon>
        <taxon>Bacillati</taxon>
        <taxon>Bacillota</taxon>
        <taxon>Bacilli</taxon>
        <taxon>Lactobacillales</taxon>
        <taxon>Carnobacteriaceae</taxon>
        <taxon>Alloiococcus</taxon>
    </lineage>
</organism>
<proteinExistence type="predicted"/>
<keyword evidence="1" id="KW-0175">Coiled coil</keyword>
<evidence type="ECO:0000313" key="3">
    <source>
        <dbReference type="Proteomes" id="UP000009875"/>
    </source>
</evidence>
<name>K9ESR0_9LACT</name>
<feature type="coiled-coil region" evidence="1">
    <location>
        <begin position="195"/>
        <end position="232"/>
    </location>
</feature>
<gene>
    <name evidence="2" type="ORF">HMPREF9698_00462</name>
</gene>
<dbReference type="STRING" id="883081.HMPREF9698_00462"/>
<dbReference type="RefSeq" id="WP_003776951.1">
    <property type="nucleotide sequence ID" value="NZ_JH992957.1"/>
</dbReference>
<evidence type="ECO:0000256" key="1">
    <source>
        <dbReference type="SAM" id="Coils"/>
    </source>
</evidence>
<sequence length="232" mass="27799">MSKEFNTESFKLYKYKEIESRILSFDIERKVIFIYFFKKNGILTKSMQIELESSYYKVLSINEDIIKISPNKYGELIAHVLMNTICNSYSPNVADLRLLNGMFIYACQKKRPILIILLSLILQNYDGLFKFNNLKYGIKFEDELLNVFRLLNIEPLHSYEENKIDNIKNEYIKFPKMREIEASEMKNCKFNDENQMTKKEKIVEMEETLIELEEQLIELEELEIERFECRVE</sequence>